<keyword evidence="3" id="KW-0067">ATP-binding</keyword>
<dbReference type="EMBL" id="MEKH01000013">
    <property type="protein sequence ID" value="ODN98020.1"/>
    <property type="molecule type" value="Genomic_DNA"/>
</dbReference>
<dbReference type="OrthoDB" id="5575at2759"/>
<dbReference type="SMART" id="SM00490">
    <property type="entry name" value="HELICc"/>
    <property type="match status" value="1"/>
</dbReference>
<dbReference type="InterPro" id="IPR036388">
    <property type="entry name" value="WH-like_DNA-bd_sf"/>
</dbReference>
<dbReference type="InterPro" id="IPR011545">
    <property type="entry name" value="DEAD/DEAH_box_helicase_dom"/>
</dbReference>
<feature type="compositionally biased region" description="Acidic residues" evidence="4">
    <location>
        <begin position="1432"/>
        <end position="1445"/>
    </location>
</feature>
<feature type="compositionally biased region" description="Basic and acidic residues" evidence="4">
    <location>
        <begin position="1227"/>
        <end position="1245"/>
    </location>
</feature>
<comment type="similarity">
    <text evidence="1">Belongs to the helicase family. SKI2 subfamily.</text>
</comment>
<evidence type="ECO:0000313" key="7">
    <source>
        <dbReference type="EMBL" id="ODN98020.1"/>
    </source>
</evidence>
<feature type="compositionally biased region" description="Polar residues" evidence="4">
    <location>
        <begin position="1184"/>
        <end position="1202"/>
    </location>
</feature>
<dbReference type="GO" id="GO:0051321">
    <property type="term" value="P:meiotic cell cycle"/>
    <property type="evidence" value="ECO:0007669"/>
    <property type="project" value="UniProtKB-KW"/>
</dbReference>
<organism evidence="7 8">
    <name type="scientific">Cryptococcus amylolentus CBS 6273</name>
    <dbReference type="NCBI Taxonomy" id="1296118"/>
    <lineage>
        <taxon>Eukaryota</taxon>
        <taxon>Fungi</taxon>
        <taxon>Dikarya</taxon>
        <taxon>Basidiomycota</taxon>
        <taxon>Agaricomycotina</taxon>
        <taxon>Tremellomycetes</taxon>
        <taxon>Tremellales</taxon>
        <taxon>Cryptococcaceae</taxon>
        <taxon>Cryptococcus</taxon>
    </lineage>
</organism>
<dbReference type="Gene3D" id="3.40.50.300">
    <property type="entry name" value="P-loop containing nucleotide triphosphate hydrolases"/>
    <property type="match status" value="2"/>
</dbReference>
<dbReference type="InterPro" id="IPR052247">
    <property type="entry name" value="Meiotic_Crossover_Helicase"/>
</dbReference>
<dbReference type="GO" id="GO:0003676">
    <property type="term" value="F:nucleic acid binding"/>
    <property type="evidence" value="ECO:0007669"/>
    <property type="project" value="InterPro"/>
</dbReference>
<dbReference type="CDD" id="cd18795">
    <property type="entry name" value="SF2_C_Ski2"/>
    <property type="match status" value="1"/>
</dbReference>
<dbReference type="InterPro" id="IPR001650">
    <property type="entry name" value="Helicase_C-like"/>
</dbReference>
<feature type="domain" description="Helicase ATP-binding" evidence="5">
    <location>
        <begin position="215"/>
        <end position="396"/>
    </location>
</feature>
<feature type="compositionally biased region" description="Basic and acidic residues" evidence="4">
    <location>
        <begin position="1460"/>
        <end position="1479"/>
    </location>
</feature>
<feature type="region of interest" description="Disordered" evidence="4">
    <location>
        <begin position="41"/>
        <end position="83"/>
    </location>
</feature>
<accession>A0A1E3JAX1</accession>
<dbReference type="Gene3D" id="1.10.3380.10">
    <property type="entry name" value="Sec63 N-terminal domain-like domain"/>
    <property type="match status" value="1"/>
</dbReference>
<evidence type="ECO:0000259" key="6">
    <source>
        <dbReference type="PROSITE" id="PS51194"/>
    </source>
</evidence>
<evidence type="ECO:0008006" key="9">
    <source>
        <dbReference type="Google" id="ProtNLM"/>
    </source>
</evidence>
<feature type="compositionally biased region" description="Basic and acidic residues" evidence="4">
    <location>
        <begin position="1489"/>
        <end position="1501"/>
    </location>
</feature>
<dbReference type="PANTHER" id="PTHR47835:SF3">
    <property type="entry name" value="HELICASE FOR MEIOSIS 1"/>
    <property type="match status" value="1"/>
</dbReference>
<feature type="compositionally biased region" description="Polar residues" evidence="4">
    <location>
        <begin position="1338"/>
        <end position="1347"/>
    </location>
</feature>
<feature type="region of interest" description="Disordered" evidence="4">
    <location>
        <begin position="1520"/>
        <end position="1584"/>
    </location>
</feature>
<dbReference type="InterPro" id="IPR014001">
    <property type="entry name" value="Helicase_ATP-bd"/>
</dbReference>
<dbReference type="Gene3D" id="1.10.10.10">
    <property type="entry name" value="Winged helix-like DNA-binding domain superfamily/Winged helix DNA-binding domain"/>
    <property type="match status" value="1"/>
</dbReference>
<feature type="region of interest" description="Disordered" evidence="4">
    <location>
        <begin position="1277"/>
        <end position="1508"/>
    </location>
</feature>
<dbReference type="InterPro" id="IPR004179">
    <property type="entry name" value="Sec63-dom"/>
</dbReference>
<feature type="region of interest" description="Disordered" evidence="4">
    <location>
        <begin position="1"/>
        <end position="28"/>
    </location>
</feature>
<feature type="compositionally biased region" description="Pro residues" evidence="4">
    <location>
        <begin position="44"/>
        <end position="55"/>
    </location>
</feature>
<feature type="compositionally biased region" description="Basic and acidic residues" evidence="4">
    <location>
        <begin position="1533"/>
        <end position="1542"/>
    </location>
</feature>
<dbReference type="GO" id="GO:0043138">
    <property type="term" value="F:3'-5' DNA helicase activity"/>
    <property type="evidence" value="ECO:0007669"/>
    <property type="project" value="UniProtKB-EC"/>
</dbReference>
<dbReference type="SUPFAM" id="SSF158702">
    <property type="entry name" value="Sec63 N-terminal domain-like"/>
    <property type="match status" value="1"/>
</dbReference>
<dbReference type="SMART" id="SM00487">
    <property type="entry name" value="DEXDc"/>
    <property type="match status" value="1"/>
</dbReference>
<feature type="compositionally biased region" description="Basic residues" evidence="4">
    <location>
        <begin position="1316"/>
        <end position="1326"/>
    </location>
</feature>
<protein>
    <recommendedName>
        <fullName evidence="9">ATP-dependent DNA helicase MER3</fullName>
    </recommendedName>
</protein>
<dbReference type="Pfam" id="PF00271">
    <property type="entry name" value="Helicase_C"/>
    <property type="match status" value="1"/>
</dbReference>
<evidence type="ECO:0000313" key="8">
    <source>
        <dbReference type="Proteomes" id="UP000095149"/>
    </source>
</evidence>
<feature type="compositionally biased region" description="Low complexity" evidence="4">
    <location>
        <begin position="1174"/>
        <end position="1183"/>
    </location>
</feature>
<feature type="region of interest" description="Disordered" evidence="4">
    <location>
        <begin position="1158"/>
        <end position="1256"/>
    </location>
</feature>
<dbReference type="PANTHER" id="PTHR47835">
    <property type="entry name" value="HFM1, ATP DEPENDENT DNA HELICASE HOMOLOG"/>
    <property type="match status" value="1"/>
</dbReference>
<dbReference type="InterPro" id="IPR027417">
    <property type="entry name" value="P-loop_NTPase"/>
</dbReference>
<feature type="compositionally biased region" description="Basic and acidic residues" evidence="4">
    <location>
        <begin position="1557"/>
        <end position="1573"/>
    </location>
</feature>
<evidence type="ECO:0000256" key="2">
    <source>
        <dbReference type="ARBA" id="ARBA00022741"/>
    </source>
</evidence>
<gene>
    <name evidence="7" type="ORF">I350_07662</name>
</gene>
<evidence type="ECO:0000259" key="5">
    <source>
        <dbReference type="PROSITE" id="PS51192"/>
    </source>
</evidence>
<feature type="region of interest" description="Disordered" evidence="4">
    <location>
        <begin position="1118"/>
        <end position="1142"/>
    </location>
</feature>
<dbReference type="SMART" id="SM00973">
    <property type="entry name" value="Sec63"/>
    <property type="match status" value="1"/>
</dbReference>
<dbReference type="SUPFAM" id="SSF52540">
    <property type="entry name" value="P-loop containing nucleoside triphosphate hydrolases"/>
    <property type="match status" value="1"/>
</dbReference>
<keyword evidence="2" id="KW-0547">Nucleotide-binding</keyword>
<dbReference type="PROSITE" id="PS51194">
    <property type="entry name" value="HELICASE_CTER"/>
    <property type="match status" value="1"/>
</dbReference>
<evidence type="ECO:0000256" key="4">
    <source>
        <dbReference type="SAM" id="MobiDB-lite"/>
    </source>
</evidence>
<dbReference type="Proteomes" id="UP000095149">
    <property type="component" value="Unassembled WGS sequence"/>
</dbReference>
<dbReference type="Pfam" id="PF00270">
    <property type="entry name" value="DEAD"/>
    <property type="match status" value="1"/>
</dbReference>
<feature type="compositionally biased region" description="Polar residues" evidence="4">
    <location>
        <begin position="1405"/>
        <end position="1426"/>
    </location>
</feature>
<name>A0A1E3JAX1_9TREE</name>
<dbReference type="Pfam" id="PF02889">
    <property type="entry name" value="Sec63"/>
    <property type="match status" value="1"/>
</dbReference>
<proteinExistence type="inferred from homology"/>
<sequence length="1599" mass="178829">MDFTDDQPLWGTGSDDDGKDEYLQFGGGMRNMNQSPVVLALPSYHPPFQPPPARPFHPASPAFQRPTPPFPRSQKTTELPNTARHQRAYLSDRQDAPEYNSRSHEMSFASAKTLQRAKSGVTAQKSEDFGDEIWDDDDFVQAANQSLQYEADAVYDDDEQPVATADVIKNRESMKKDVAPNKRGKPLVPISRLPMDERKLFKFPAFNDVQSYVFDDTYSSDENLVVSAPTGSGKTTIFELAFLHCLSYKTPDDSVKPLAIYIAPTKALCNEKAKDWQERMGVALPDVTCVEITGDYGNASTIYNSIRGADLIVTTPEKFDSMTRRSRNMDNMAHRLRLIMIDEVHILRESRGATLEVVISRMKGLGKGIRFVALSATVPNIDDIARWLGPARYEYGQLSRGVIIGKDLDKKKTQGETNVDDMSMAKVYKFGEEFRPVPLSRETYGIDSGGNDWALANRMDKELFPILLKHTAGQPVLVFCPTRKSCQATADLIFSTYEESRAKGLKLPWQHPPGARLDLQDKRISELSSCGIAVHHAGLDYGDRRAIEDGFRDGKLHMIASTSTLAVGVNLPAHTVVIKGVMAWQGPATGFKEYSDIDIQQMMGRAGRPQYDNSGVVVVMCERSKVRKYETMLRSQTVLESCLHENLTEYINSEIGLGTITSVYSAQECSFFHIRIQQNPRYYALSNAKDKPADDSWEEWLDRFVEEALLNLERDGFIERSEDDGLTPTETGKIMSGSMISYGTMCSIKEMSPMSTLQDLLEILAGATEFADLRIRQGESSFLNKLRDNQEIRFPLGEKVQNYADKVFLMLQVTFGNIILDDIVKKTEISPPIQTLMAIYNHAPRIAKAIVQFALNREYGTAARSALELHRTISGKAWEDSPTIFRQIPSIGPKSICVLGQNGISTFEELLDVGTEKIQLWLNRNSEFARGIHDQARRMPRFHVSIEEEGMDYDGASNVLNLRINIRPKSKVLSTESKGKRGGFITLYNLSALFLRQDGSFIGYRRMELRRLDNKDTSFVLRVTLDRRCEKVVAVVAAVDEVAGCCTVEEYETHLDSSVYPEDMEEQNEALAQSPQRTLVEPSPDPEERLPNGNVPCHHNCKDKQSCQHNCCKVGVPSRKKNKATVKGAGNGNVKTATDRMKETQETIDALQIDSRPTAVAKAVQRVQQDRSMSRSPSPIVSSQKASQTAQPTPRNRAQSISGLGKPKDVSNAPNKQALKPSTAISRVRESRIVRRSESVDEQGSKVKSTAPLDSEIEDTLESKGMYFNHARHHQEPPFMAHSDDETPDTYNLDDLAPSDEETGPVKSRLFDKSKSGKSSKSKKRTAPPARVRDSHLLASQQNSQVSLKDPTRSQSPAPPISSKKRKHDEDMRELMPTRGIFSDGYETLTDSPDFGPKPLKESTVPMQSTVKAQTKTPLTLSSSPHPVQDFNVDDLLQEYEEDEEESHHPTRKQSPFRQSRTDGDWDLDIRKMSIESHSKPCTPVTMGDDSRDGGLPRDEMPVSQPTTIVQPVKRLAPLNIGGFGRPAAKRSRMMEPSDQHKTQPNLYEEVSMETVDTDKRGSAVRKENEVDQRAVPGLEVDVPVDEDDQFEKWCTGGI</sequence>
<dbReference type="PROSITE" id="PS51192">
    <property type="entry name" value="HELICASE_ATP_BIND_1"/>
    <property type="match status" value="1"/>
</dbReference>
<feature type="region of interest" description="Disordered" evidence="4">
    <location>
        <begin position="1061"/>
        <end position="1091"/>
    </location>
</feature>
<feature type="domain" description="Helicase C-terminal" evidence="6">
    <location>
        <begin position="462"/>
        <end position="651"/>
    </location>
</feature>
<reference evidence="7 8" key="1">
    <citation type="submission" date="2016-06" db="EMBL/GenBank/DDBJ databases">
        <title>Evolution of pathogenesis and genome organization in the Tremellales.</title>
        <authorList>
            <person name="Cuomo C."/>
            <person name="Litvintseva A."/>
            <person name="Heitman J."/>
            <person name="Chen Y."/>
            <person name="Sun S."/>
            <person name="Springer D."/>
            <person name="Dromer F."/>
            <person name="Young S."/>
            <person name="Zeng Q."/>
            <person name="Chapman S."/>
            <person name="Gujja S."/>
            <person name="Saif S."/>
            <person name="Birren B."/>
        </authorList>
    </citation>
    <scope>NUCLEOTIDE SEQUENCE [LARGE SCALE GENOMIC DNA]</scope>
    <source>
        <strain evidence="7 8">CBS 6273</strain>
    </source>
</reference>
<dbReference type="GO" id="GO:0005524">
    <property type="term" value="F:ATP binding"/>
    <property type="evidence" value="ECO:0007669"/>
    <property type="project" value="UniProtKB-KW"/>
</dbReference>
<dbReference type="GO" id="GO:0016787">
    <property type="term" value="F:hydrolase activity"/>
    <property type="evidence" value="ECO:0007669"/>
    <property type="project" value="UniProtKB-KW"/>
</dbReference>
<comment type="caution">
    <text evidence="7">The sequence shown here is derived from an EMBL/GenBank/DDBJ whole genome shotgun (WGS) entry which is preliminary data.</text>
</comment>
<evidence type="ECO:0000256" key="3">
    <source>
        <dbReference type="ARBA" id="ARBA00022840"/>
    </source>
</evidence>
<evidence type="ECO:0000256" key="1">
    <source>
        <dbReference type="ARBA" id="ARBA00010140"/>
    </source>
</evidence>